<evidence type="ECO:0008006" key="3">
    <source>
        <dbReference type="Google" id="ProtNLM"/>
    </source>
</evidence>
<keyword evidence="2" id="KW-1185">Reference proteome</keyword>
<dbReference type="Proteomes" id="UP001063166">
    <property type="component" value="Unassembled WGS sequence"/>
</dbReference>
<dbReference type="AlphaFoldDB" id="A0A9P3PWK8"/>
<evidence type="ECO:0000313" key="2">
    <source>
        <dbReference type="Proteomes" id="UP001063166"/>
    </source>
</evidence>
<protein>
    <recommendedName>
        <fullName evidence="3">F-box domain-containing protein</fullName>
    </recommendedName>
</protein>
<evidence type="ECO:0000313" key="1">
    <source>
        <dbReference type="EMBL" id="GLB42824.1"/>
    </source>
</evidence>
<sequence>MDAPHLHPPLLRLPFEVISSILLWYKYLHHSVSVSDDVYSEPYHDDIDPSRKLPAPDHAAIRALLLLGSISKSLRAAAWSTPLLWTHISLTLHRTRLSAEIVGLHAWLARAGACPLHIRLQCGEADPGWAKYPPLEAVEVISKHCKQWEELCLVLPPTCLAQVAERCEEAGTVGMPMLRKLTLLVRRQWWGAEKPSFKAFSGAARLVDVDLFGIPLDSVDLPWTQLTRFRGHPLDAEEIMEALSLGPNLESCTIACTHTDSYNFPSSPFNHTNLHNLKLTGTITPLKHLTLPALRTLAIECPEGGFNGHHFVHLMQRSGAMLRCLHLTIDCIPSVSLLECLAATPALEELTVCNLKDRVHSVFGDSVVERLTFKPESPSTVPQLRRLEVLNCSCHFDAGKLEEMLWSRWNPGRSVCHRTSLACPRAL</sequence>
<organism evidence="1 2">
    <name type="scientific">Lyophyllum shimeji</name>
    <name type="common">Hon-shimeji</name>
    <name type="synonym">Tricholoma shimeji</name>
    <dbReference type="NCBI Taxonomy" id="47721"/>
    <lineage>
        <taxon>Eukaryota</taxon>
        <taxon>Fungi</taxon>
        <taxon>Dikarya</taxon>
        <taxon>Basidiomycota</taxon>
        <taxon>Agaricomycotina</taxon>
        <taxon>Agaricomycetes</taxon>
        <taxon>Agaricomycetidae</taxon>
        <taxon>Agaricales</taxon>
        <taxon>Tricholomatineae</taxon>
        <taxon>Lyophyllaceae</taxon>
        <taxon>Lyophyllum</taxon>
    </lineage>
</organism>
<accession>A0A9P3PWK8</accession>
<dbReference type="Gene3D" id="3.80.10.10">
    <property type="entry name" value="Ribonuclease Inhibitor"/>
    <property type="match status" value="1"/>
</dbReference>
<reference evidence="1" key="1">
    <citation type="submission" date="2022-07" db="EMBL/GenBank/DDBJ databases">
        <title>The genome of Lyophyllum shimeji provides insight into the initial evolution of ectomycorrhizal fungal genome.</title>
        <authorList>
            <person name="Kobayashi Y."/>
            <person name="Shibata T."/>
            <person name="Hirakawa H."/>
            <person name="Shigenobu S."/>
            <person name="Nishiyama T."/>
            <person name="Yamada A."/>
            <person name="Hasebe M."/>
            <person name="Kawaguchi M."/>
        </authorList>
    </citation>
    <scope>NUCLEOTIDE SEQUENCE</scope>
    <source>
        <strain evidence="1">AT787</strain>
    </source>
</reference>
<comment type="caution">
    <text evidence="1">The sequence shown here is derived from an EMBL/GenBank/DDBJ whole genome shotgun (WGS) entry which is preliminary data.</text>
</comment>
<name>A0A9P3PWK8_LYOSH</name>
<gene>
    <name evidence="1" type="ORF">LshimejAT787_1202730</name>
</gene>
<dbReference type="SUPFAM" id="SSF52047">
    <property type="entry name" value="RNI-like"/>
    <property type="match status" value="1"/>
</dbReference>
<dbReference type="EMBL" id="BRPK01000012">
    <property type="protein sequence ID" value="GLB42824.1"/>
    <property type="molecule type" value="Genomic_DNA"/>
</dbReference>
<dbReference type="InterPro" id="IPR032675">
    <property type="entry name" value="LRR_dom_sf"/>
</dbReference>
<proteinExistence type="predicted"/>
<dbReference type="OrthoDB" id="3270987at2759"/>